<dbReference type="InterPro" id="IPR050938">
    <property type="entry name" value="Collagen_Structural_Proteins"/>
</dbReference>
<keyword evidence="3" id="KW-0732">Signal</keyword>
<dbReference type="EMBL" id="VKGK01000001">
    <property type="protein sequence ID" value="TRY16250.1"/>
    <property type="molecule type" value="Genomic_DNA"/>
</dbReference>
<dbReference type="InterPro" id="IPR013320">
    <property type="entry name" value="ConA-like_dom_sf"/>
</dbReference>
<dbReference type="Pfam" id="PF13385">
    <property type="entry name" value="Laminin_G_3"/>
    <property type="match status" value="1"/>
</dbReference>
<proteinExistence type="predicted"/>
<sequence>MKRIIHSLATLAVLGLCTTHATASNWDAHWSFAGHGNDSFHHEHNGVFPLSGTGSFEIGKQNQALYYDLLQIDSLSIQKSTDPFSLSLWGLRETNYYSETLFSKQASAYSSGMSVELDDNNSIVVDIRNGQGGSIKVRSIAAWDDMNDWHHLVVTYNGSIQANGISLYLDNQLLELDIVNDNLSGDIASNEPMVVGADSANSFSTFNGAIDEVYLGSRAYNSSDIECLFALRDNCVVPDTGEPPVVAPQGPRGFEGPTGPQGLRGATGTQGVIGQRGAVGDTGIRGPQGVVGSTGAIGLRGLTGISGNPGVDGRDGRDGRDGNTGLVGITGPDGLAGSKGVRGDTGSVGPQGDPGPQGLKGATGVRGDTGATGDAGPQGYSGAAGVTGADGVQGDKGSTGALGATGPVGPRGYVGPAGYKGPTGYHGVVTNGSSGAEGARGGRGPIGYSRYFSGGGGGGCNYCAKGMSTVQLYKTTKARQTVQDGVAK</sequence>
<gene>
    <name evidence="4" type="ORF">FN961_01060</name>
</gene>
<keyword evidence="5" id="KW-1185">Reference proteome</keyword>
<organism evidence="4 5">
    <name type="scientific">Shewanella hanedai</name>
    <name type="common">Alteromonas hanedai</name>
    <dbReference type="NCBI Taxonomy" id="25"/>
    <lineage>
        <taxon>Bacteria</taxon>
        <taxon>Pseudomonadati</taxon>
        <taxon>Pseudomonadota</taxon>
        <taxon>Gammaproteobacteria</taxon>
        <taxon>Alteromonadales</taxon>
        <taxon>Shewanellaceae</taxon>
        <taxon>Shewanella</taxon>
    </lineage>
</organism>
<dbReference type="OrthoDB" id="6307429at2"/>
<evidence type="ECO:0000256" key="2">
    <source>
        <dbReference type="SAM" id="MobiDB-lite"/>
    </source>
</evidence>
<evidence type="ECO:0008006" key="6">
    <source>
        <dbReference type="Google" id="ProtNLM"/>
    </source>
</evidence>
<keyword evidence="1" id="KW-0677">Repeat</keyword>
<feature type="chain" id="PRO_5022103858" description="Laminin G domain-containing protein" evidence="3">
    <location>
        <begin position="24"/>
        <end position="488"/>
    </location>
</feature>
<protein>
    <recommendedName>
        <fullName evidence="6">Laminin G domain-containing protein</fullName>
    </recommendedName>
</protein>
<dbReference type="RefSeq" id="WP_143562696.1">
    <property type="nucleotide sequence ID" value="NZ_BMPL01000001.1"/>
</dbReference>
<evidence type="ECO:0000256" key="1">
    <source>
        <dbReference type="ARBA" id="ARBA00022737"/>
    </source>
</evidence>
<feature type="region of interest" description="Disordered" evidence="2">
    <location>
        <begin position="293"/>
        <end position="407"/>
    </location>
</feature>
<dbReference type="Proteomes" id="UP000318126">
    <property type="component" value="Unassembled WGS sequence"/>
</dbReference>
<dbReference type="Pfam" id="PF01391">
    <property type="entry name" value="Collagen"/>
    <property type="match status" value="2"/>
</dbReference>
<comment type="caution">
    <text evidence="4">The sequence shown here is derived from an EMBL/GenBank/DDBJ whole genome shotgun (WGS) entry which is preliminary data.</text>
</comment>
<dbReference type="PANTHER" id="PTHR37456">
    <property type="entry name" value="SI:CH211-266K2.1"/>
    <property type="match status" value="1"/>
</dbReference>
<evidence type="ECO:0000313" key="4">
    <source>
        <dbReference type="EMBL" id="TRY16250.1"/>
    </source>
</evidence>
<dbReference type="InterPro" id="IPR008160">
    <property type="entry name" value="Collagen"/>
</dbReference>
<dbReference type="AlphaFoldDB" id="A0A553JUZ6"/>
<evidence type="ECO:0000313" key="5">
    <source>
        <dbReference type="Proteomes" id="UP000318126"/>
    </source>
</evidence>
<dbReference type="PANTHER" id="PTHR37456:SF3">
    <property type="entry name" value="COLLAGEN ALPHA-1(XXV) CHAIN"/>
    <property type="match status" value="1"/>
</dbReference>
<feature type="signal peptide" evidence="3">
    <location>
        <begin position="1"/>
        <end position="23"/>
    </location>
</feature>
<feature type="compositionally biased region" description="Basic and acidic residues" evidence="2">
    <location>
        <begin position="312"/>
        <end position="321"/>
    </location>
</feature>
<name>A0A553JUZ6_SHEHA</name>
<evidence type="ECO:0000256" key="3">
    <source>
        <dbReference type="SAM" id="SignalP"/>
    </source>
</evidence>
<accession>A0A553JUZ6</accession>
<dbReference type="Gene3D" id="2.60.120.200">
    <property type="match status" value="1"/>
</dbReference>
<reference evidence="5" key="1">
    <citation type="submission" date="2019-07" db="EMBL/GenBank/DDBJ databases">
        <title>Shewanella sp. YLB-08 draft genomic sequence.</title>
        <authorList>
            <person name="Yu L."/>
        </authorList>
    </citation>
    <scope>NUCLEOTIDE SEQUENCE [LARGE SCALE GENOMIC DNA]</scope>
    <source>
        <strain evidence="5">JCM 20706</strain>
    </source>
</reference>
<dbReference type="SUPFAM" id="SSF49899">
    <property type="entry name" value="Concanavalin A-like lectins/glucanases"/>
    <property type="match status" value="1"/>
</dbReference>